<evidence type="ECO:0000256" key="1">
    <source>
        <dbReference type="SAM" id="MobiDB-lite"/>
    </source>
</evidence>
<feature type="region of interest" description="Disordered" evidence="1">
    <location>
        <begin position="1"/>
        <end position="21"/>
    </location>
</feature>
<evidence type="ECO:0000313" key="2">
    <source>
        <dbReference type="EMBL" id="BAL87815.1"/>
    </source>
</evidence>
<accession>I0H478</accession>
<dbReference type="EMBL" id="AP012319">
    <property type="protein sequence ID" value="BAL87815.1"/>
    <property type="molecule type" value="Genomic_DNA"/>
</dbReference>
<sequence>MDKRMTQASQPSDPSDDLIHRGLVVDDENPVDLSALLAPKPAKRTPARSSAAQRKDTPPSGKQPDGA</sequence>
<name>I0H478_ACTM4</name>
<evidence type="ECO:0000313" key="3">
    <source>
        <dbReference type="Proteomes" id="UP000007882"/>
    </source>
</evidence>
<dbReference type="Proteomes" id="UP000007882">
    <property type="component" value="Chromosome"/>
</dbReference>
<organism evidence="2 3">
    <name type="scientific">Actinoplanes missouriensis (strain ATCC 14538 / DSM 43046 / CBS 188.64 / JCM 3121 / NBRC 102363 / NCIMB 12654 / NRRL B-3342 / UNCC 431)</name>
    <dbReference type="NCBI Taxonomy" id="512565"/>
    <lineage>
        <taxon>Bacteria</taxon>
        <taxon>Bacillati</taxon>
        <taxon>Actinomycetota</taxon>
        <taxon>Actinomycetes</taxon>
        <taxon>Micromonosporales</taxon>
        <taxon>Micromonosporaceae</taxon>
        <taxon>Actinoplanes</taxon>
    </lineage>
</organism>
<dbReference type="KEGG" id="ams:AMIS_25950"/>
<keyword evidence="3" id="KW-1185">Reference proteome</keyword>
<gene>
    <name evidence="2" type="ordered locus">AMIS_25950</name>
</gene>
<protein>
    <submittedName>
        <fullName evidence="2">Uncharacterized protein</fullName>
    </submittedName>
</protein>
<dbReference type="PATRIC" id="fig|512565.3.peg.2596"/>
<reference evidence="2 3" key="1">
    <citation type="submission" date="2012-02" db="EMBL/GenBank/DDBJ databases">
        <title>Complete genome sequence of Actinoplanes missouriensis 431 (= NBRC 102363).</title>
        <authorList>
            <person name="Ohnishi Y."/>
            <person name="Ishikawa J."/>
            <person name="Sekine M."/>
            <person name="Hosoyama A."/>
            <person name="Harada T."/>
            <person name="Narita H."/>
            <person name="Hata T."/>
            <person name="Konno Y."/>
            <person name="Tutikane K."/>
            <person name="Fujita N."/>
            <person name="Horinouchi S."/>
            <person name="Hayakawa M."/>
        </authorList>
    </citation>
    <scope>NUCLEOTIDE SEQUENCE [LARGE SCALE GENOMIC DNA]</scope>
    <source>
        <strain evidence="3">ATCC 14538 / DSM 43046 / CBS 188.64 / JCM 3121 / NBRC 102363 / NCIMB 12654 / NRRL B-3342 / UNCC 431</strain>
    </source>
</reference>
<dbReference type="HOGENOM" id="CLU_2802745_0_0_11"/>
<proteinExistence type="predicted"/>
<feature type="region of interest" description="Disordered" evidence="1">
    <location>
        <begin position="35"/>
        <end position="67"/>
    </location>
</feature>
<dbReference type="STRING" id="512565.AMIS_25950"/>
<dbReference type="AlphaFoldDB" id="I0H478"/>
<feature type="compositionally biased region" description="Polar residues" evidence="1">
    <location>
        <begin position="1"/>
        <end position="13"/>
    </location>
</feature>